<dbReference type="EMBL" id="OZ021738">
    <property type="protein sequence ID" value="CAK9319342.1"/>
    <property type="molecule type" value="Genomic_DNA"/>
</dbReference>
<keyword evidence="2" id="KW-1185">Reference proteome</keyword>
<gene>
    <name evidence="1" type="ORF">CITCOLO1_LOCUS11341</name>
</gene>
<dbReference type="Proteomes" id="UP001642487">
    <property type="component" value="Chromosome 4"/>
</dbReference>
<evidence type="ECO:0000313" key="2">
    <source>
        <dbReference type="Proteomes" id="UP001642487"/>
    </source>
</evidence>
<sequence>MDLEILKIALLLTATMSEKLKGKCMNTSKAFTVTGMMENDEGGSEDSPKDSQASTFISSFERKVLRSKSVGCTNWSFSDNFFENHWFQRLYTTESGVS</sequence>
<organism evidence="1 2">
    <name type="scientific">Citrullus colocynthis</name>
    <name type="common">colocynth</name>
    <dbReference type="NCBI Taxonomy" id="252529"/>
    <lineage>
        <taxon>Eukaryota</taxon>
        <taxon>Viridiplantae</taxon>
        <taxon>Streptophyta</taxon>
        <taxon>Embryophyta</taxon>
        <taxon>Tracheophyta</taxon>
        <taxon>Spermatophyta</taxon>
        <taxon>Magnoliopsida</taxon>
        <taxon>eudicotyledons</taxon>
        <taxon>Gunneridae</taxon>
        <taxon>Pentapetalae</taxon>
        <taxon>rosids</taxon>
        <taxon>fabids</taxon>
        <taxon>Cucurbitales</taxon>
        <taxon>Cucurbitaceae</taxon>
        <taxon>Benincaseae</taxon>
        <taxon>Citrullus</taxon>
    </lineage>
</organism>
<name>A0ABP0YLC4_9ROSI</name>
<reference evidence="1 2" key="1">
    <citation type="submission" date="2024-03" db="EMBL/GenBank/DDBJ databases">
        <authorList>
            <person name="Gkanogiannis A."/>
            <person name="Becerra Lopez-Lavalle L."/>
        </authorList>
    </citation>
    <scope>NUCLEOTIDE SEQUENCE [LARGE SCALE GENOMIC DNA]</scope>
</reference>
<protein>
    <submittedName>
        <fullName evidence="1">Uncharacterized protein</fullName>
    </submittedName>
</protein>
<accession>A0ABP0YLC4</accession>
<evidence type="ECO:0000313" key="1">
    <source>
        <dbReference type="EMBL" id="CAK9319342.1"/>
    </source>
</evidence>
<proteinExistence type="predicted"/>